<feature type="compositionally biased region" description="Polar residues" evidence="2">
    <location>
        <begin position="223"/>
        <end position="233"/>
    </location>
</feature>
<name>A0AAD7Y1A9_9FUNG</name>
<evidence type="ECO:0000256" key="2">
    <source>
        <dbReference type="SAM" id="MobiDB-lite"/>
    </source>
</evidence>
<dbReference type="Proteomes" id="UP001234581">
    <property type="component" value="Unassembled WGS sequence"/>
</dbReference>
<organism evidence="3 4">
    <name type="scientific">Lichtheimia ornata</name>
    <dbReference type="NCBI Taxonomy" id="688661"/>
    <lineage>
        <taxon>Eukaryota</taxon>
        <taxon>Fungi</taxon>
        <taxon>Fungi incertae sedis</taxon>
        <taxon>Mucoromycota</taxon>
        <taxon>Mucoromycotina</taxon>
        <taxon>Mucoromycetes</taxon>
        <taxon>Mucorales</taxon>
        <taxon>Lichtheimiaceae</taxon>
        <taxon>Lichtheimia</taxon>
    </lineage>
</organism>
<accession>A0AAD7Y1A9</accession>
<protein>
    <submittedName>
        <fullName evidence="3">Uncharacterized protein</fullName>
    </submittedName>
</protein>
<proteinExistence type="predicted"/>
<dbReference type="AlphaFoldDB" id="A0AAD7Y1A9"/>
<dbReference type="EMBL" id="JARTCD010000004">
    <property type="protein sequence ID" value="KAJ8662510.1"/>
    <property type="molecule type" value="Genomic_DNA"/>
</dbReference>
<evidence type="ECO:0000256" key="1">
    <source>
        <dbReference type="SAM" id="Coils"/>
    </source>
</evidence>
<sequence>MSTELYGLLSTATPNLCIDHEDGGKEQVHLNNQIATLAVALDMVKEQFHDQLEAIQDVVNKMENTLRQLSDHHQHQQPAVSMATPFSVPTHMPMSPPMVTTPGHEDTDDFFDQLEPIDIDAYSSPPHAQSTRHVSSSRAQPSSPITTMSNYDIMMTCLAALHGPNATPRSKDHADTLMLSMFGNRDGIVVLPTGTGKSDMLNNRLQLSYGDAIHEQPTRSQRRPNTTKTTRHR</sequence>
<feature type="compositionally biased region" description="Polar residues" evidence="2">
    <location>
        <begin position="126"/>
        <end position="147"/>
    </location>
</feature>
<evidence type="ECO:0000313" key="3">
    <source>
        <dbReference type="EMBL" id="KAJ8662510.1"/>
    </source>
</evidence>
<dbReference type="RefSeq" id="XP_058347423.1">
    <property type="nucleotide sequence ID" value="XM_058481566.1"/>
</dbReference>
<comment type="caution">
    <text evidence="3">The sequence shown here is derived from an EMBL/GenBank/DDBJ whole genome shotgun (WGS) entry which is preliminary data.</text>
</comment>
<keyword evidence="4" id="KW-1185">Reference proteome</keyword>
<dbReference type="GeneID" id="83208888"/>
<reference evidence="3 4" key="1">
    <citation type="submission" date="2023-03" db="EMBL/GenBank/DDBJ databases">
        <title>Genome sequence of Lichtheimia ornata CBS 291.66.</title>
        <authorList>
            <person name="Mohabir J.T."/>
            <person name="Shea T.P."/>
            <person name="Kurbessoian T."/>
            <person name="Berby B."/>
            <person name="Fontaine J."/>
            <person name="Livny J."/>
            <person name="Gnirke A."/>
            <person name="Stajich J.E."/>
            <person name="Cuomo C.A."/>
        </authorList>
    </citation>
    <scope>NUCLEOTIDE SEQUENCE [LARGE SCALE GENOMIC DNA]</scope>
    <source>
        <strain evidence="3">CBS 291.66</strain>
    </source>
</reference>
<feature type="region of interest" description="Disordered" evidence="2">
    <location>
        <begin position="210"/>
        <end position="233"/>
    </location>
</feature>
<evidence type="ECO:0000313" key="4">
    <source>
        <dbReference type="Proteomes" id="UP001234581"/>
    </source>
</evidence>
<keyword evidence="1" id="KW-0175">Coiled coil</keyword>
<feature type="coiled-coil region" evidence="1">
    <location>
        <begin position="45"/>
        <end position="72"/>
    </location>
</feature>
<feature type="region of interest" description="Disordered" evidence="2">
    <location>
        <begin position="120"/>
        <end position="147"/>
    </location>
</feature>
<gene>
    <name evidence="3" type="ORF">O0I10_001470</name>
</gene>